<sequence>MGNNQSVYYPILNEKNQVIKIEDYILLANINDVMNSKFYKTYNIGTIISCGYQKIEYLPVHVNYTHLNADCSSVVIFEKYINIISNFIKDNKRNEKSVVIVSTDKSFHISSLILGYFMKEYEYSFETALNSLESKGFFVQLTEKTTSFLKQLQTIWISSKDQLEPCLMNGLSYQEGAKRFSPVYMNRMC</sequence>
<dbReference type="CDD" id="cd14498">
    <property type="entry name" value="DSP"/>
    <property type="match status" value="1"/>
</dbReference>
<dbReference type="VEuPathDB" id="AmoebaDB:EDI_251830"/>
<organism evidence="2">
    <name type="scientific">Entamoeba dispar (strain ATCC PRA-260 / SAW760)</name>
    <dbReference type="NCBI Taxonomy" id="370354"/>
    <lineage>
        <taxon>Eukaryota</taxon>
        <taxon>Amoebozoa</taxon>
        <taxon>Evosea</taxon>
        <taxon>Archamoebae</taxon>
        <taxon>Mastigamoebida</taxon>
        <taxon>Entamoebidae</taxon>
        <taxon>Entamoeba</taxon>
    </lineage>
</organism>
<dbReference type="eggNOG" id="ENOG502RE0C">
    <property type="taxonomic scope" value="Eukaryota"/>
</dbReference>
<proteinExistence type="predicted"/>
<reference evidence="2" key="1">
    <citation type="submission" date="2007-12" db="EMBL/GenBank/DDBJ databases">
        <title>Annotation of Entamoeba dispar SAW760.</title>
        <authorList>
            <person name="Lorenzi H."/>
            <person name="Inman J."/>
            <person name="Schobel S."/>
            <person name="Amedeo P."/>
            <person name="Caler E."/>
        </authorList>
    </citation>
    <scope>NUCLEOTIDE SEQUENCE [LARGE SCALE GENOMIC DNA]</scope>
    <source>
        <strain evidence="2">ATCC PRA-260 / SAW760</strain>
    </source>
</reference>
<dbReference type="RefSeq" id="XP_001734165.1">
    <property type="nucleotide sequence ID" value="XM_001734113.1"/>
</dbReference>
<dbReference type="GeneID" id="5879062"/>
<evidence type="ECO:0000313" key="1">
    <source>
        <dbReference type="EMBL" id="EDR29746.1"/>
    </source>
</evidence>
<gene>
    <name evidence="1" type="ORF">EDI_251830</name>
</gene>
<dbReference type="Proteomes" id="UP000008076">
    <property type="component" value="Unassembled WGS sequence"/>
</dbReference>
<name>B0E705_ENTDS</name>
<accession>B0E705</accession>
<evidence type="ECO:0008006" key="3">
    <source>
        <dbReference type="Google" id="ProtNLM"/>
    </source>
</evidence>
<protein>
    <recommendedName>
        <fullName evidence="3">Tyrosine-protein phosphatase domain-containing protein</fullName>
    </recommendedName>
</protein>
<dbReference type="OMA" id="THLNADC"/>
<dbReference type="SUPFAM" id="SSF52799">
    <property type="entry name" value="(Phosphotyrosine protein) phosphatases II"/>
    <property type="match status" value="1"/>
</dbReference>
<dbReference type="InterPro" id="IPR029021">
    <property type="entry name" value="Prot-tyrosine_phosphatase-like"/>
</dbReference>
<evidence type="ECO:0000313" key="2">
    <source>
        <dbReference type="Proteomes" id="UP000008076"/>
    </source>
</evidence>
<dbReference type="AlphaFoldDB" id="B0E705"/>
<dbReference type="KEGG" id="edi:EDI_251830"/>
<dbReference type="EMBL" id="DS547933">
    <property type="protein sequence ID" value="EDR29746.1"/>
    <property type="molecule type" value="Genomic_DNA"/>
</dbReference>
<dbReference type="Gene3D" id="3.90.190.10">
    <property type="entry name" value="Protein tyrosine phosphatase superfamily"/>
    <property type="match status" value="1"/>
</dbReference>
<dbReference type="OrthoDB" id="5779068at2759"/>
<keyword evidence="2" id="KW-1185">Reference proteome</keyword>